<evidence type="ECO:0000256" key="2">
    <source>
        <dbReference type="ARBA" id="ARBA00023287"/>
    </source>
</evidence>
<organism evidence="4 5">
    <name type="scientific">Virgibacillus salinus</name>
    <dbReference type="NCBI Taxonomy" id="553311"/>
    <lineage>
        <taxon>Bacteria</taxon>
        <taxon>Bacillati</taxon>
        <taxon>Bacillota</taxon>
        <taxon>Bacilli</taxon>
        <taxon>Bacillales</taxon>
        <taxon>Bacillaceae</taxon>
        <taxon>Virgibacillus</taxon>
    </lineage>
</organism>
<evidence type="ECO:0008006" key="6">
    <source>
        <dbReference type="Google" id="ProtNLM"/>
    </source>
</evidence>
<reference evidence="4 5" key="1">
    <citation type="submission" date="2016-10" db="EMBL/GenBank/DDBJ databases">
        <authorList>
            <person name="de Groot N.N."/>
        </authorList>
    </citation>
    <scope>NUCLEOTIDE SEQUENCE [LARGE SCALE GENOMIC DNA]</scope>
    <source>
        <strain evidence="4 5">CGMCC 1.10449</strain>
    </source>
</reference>
<evidence type="ECO:0000256" key="1">
    <source>
        <dbReference type="ARBA" id="ARBA00004241"/>
    </source>
</evidence>
<proteinExistence type="predicted"/>
<keyword evidence="2" id="KW-0178">Competence</keyword>
<name>A0A1H1BGI6_9BACI</name>
<evidence type="ECO:0000256" key="3">
    <source>
        <dbReference type="SAM" id="Phobius"/>
    </source>
</evidence>
<accession>A0A1H1BGI6</accession>
<comment type="subcellular location">
    <subcellularLocation>
        <location evidence="1">Cell surface</location>
    </subcellularLocation>
</comment>
<dbReference type="GO" id="GO:0009986">
    <property type="term" value="C:cell surface"/>
    <property type="evidence" value="ECO:0007669"/>
    <property type="project" value="UniProtKB-SubCell"/>
</dbReference>
<keyword evidence="3" id="KW-0472">Membrane</keyword>
<dbReference type="AlphaFoldDB" id="A0A1H1BGI6"/>
<keyword evidence="3" id="KW-0812">Transmembrane</keyword>
<keyword evidence="3" id="KW-1133">Transmembrane helix</keyword>
<evidence type="ECO:0000313" key="4">
    <source>
        <dbReference type="EMBL" id="SDQ50486.1"/>
    </source>
</evidence>
<dbReference type="Pfam" id="PF07963">
    <property type="entry name" value="N_methyl"/>
    <property type="match status" value="1"/>
</dbReference>
<keyword evidence="5" id="KW-1185">Reference proteome</keyword>
<protein>
    <recommendedName>
        <fullName evidence="6">Prepilin-type N-terminal cleavage/methylation domain-containing protein</fullName>
    </recommendedName>
</protein>
<sequence length="113" mass="13156">MLNNKGFSLIESLVAVTLLMMMISTLIPITNLLIYEREILHQKRLFGNELHAELQPYLWDGQDSIPTEYFKTVNETKLKFIFLAKNQLLKGCVEWKNVKNKTNQICLYGYSAK</sequence>
<evidence type="ECO:0000313" key="5">
    <source>
        <dbReference type="Proteomes" id="UP000199444"/>
    </source>
</evidence>
<dbReference type="EMBL" id="FNKD01000002">
    <property type="protein sequence ID" value="SDQ50486.1"/>
    <property type="molecule type" value="Genomic_DNA"/>
</dbReference>
<gene>
    <name evidence="4" type="ORF">SAMN05216231_1733</name>
</gene>
<feature type="transmembrane region" description="Helical" evidence="3">
    <location>
        <begin position="12"/>
        <end position="35"/>
    </location>
</feature>
<dbReference type="RefSeq" id="WP_092492575.1">
    <property type="nucleotide sequence ID" value="NZ_FNKD01000002.1"/>
</dbReference>
<dbReference type="PROSITE" id="PS00409">
    <property type="entry name" value="PROKAR_NTER_METHYL"/>
    <property type="match status" value="1"/>
</dbReference>
<dbReference type="Proteomes" id="UP000199444">
    <property type="component" value="Unassembled WGS sequence"/>
</dbReference>
<dbReference type="GO" id="GO:0030420">
    <property type="term" value="P:establishment of competence for transformation"/>
    <property type="evidence" value="ECO:0007669"/>
    <property type="project" value="UniProtKB-KW"/>
</dbReference>
<dbReference type="InterPro" id="IPR012902">
    <property type="entry name" value="N_methyl_site"/>
</dbReference>
<dbReference type="STRING" id="553311.SAMN05216231_1733"/>